<evidence type="ECO:0000256" key="1">
    <source>
        <dbReference type="SAM" id="Phobius"/>
    </source>
</evidence>
<evidence type="ECO:0000313" key="4">
    <source>
        <dbReference type="Proteomes" id="UP000663444"/>
    </source>
</evidence>
<dbReference type="KEGG" id="ares:IWH25_14305"/>
<dbReference type="Proteomes" id="UP000663444">
    <property type="component" value="Chromosome"/>
</dbReference>
<feature type="transmembrane region" description="Helical" evidence="1">
    <location>
        <begin position="12"/>
        <end position="35"/>
    </location>
</feature>
<keyword evidence="1" id="KW-0812">Transmembrane</keyword>
<dbReference type="RefSeq" id="WP_203386449.1">
    <property type="nucleotide sequence ID" value="NZ_CP064781.1"/>
</dbReference>
<evidence type="ECO:0000313" key="3">
    <source>
        <dbReference type="EMBL" id="QRJ62919.1"/>
    </source>
</evidence>
<name>A0A974SN54_9RHOO</name>
<keyword evidence="1" id="KW-0472">Membrane</keyword>
<reference evidence="3" key="1">
    <citation type="submission" date="2020-11" db="EMBL/GenBank/DDBJ databases">
        <title>Azospira restricta DSM 18626 genome sequence.</title>
        <authorList>
            <person name="Moe W.M."/>
        </authorList>
    </citation>
    <scope>NUCLEOTIDE SEQUENCE</scope>
    <source>
        <strain evidence="3">DSM 18626</strain>
    </source>
</reference>
<organism evidence="3 4">
    <name type="scientific">Azospira restricta</name>
    <dbReference type="NCBI Taxonomy" id="404405"/>
    <lineage>
        <taxon>Bacteria</taxon>
        <taxon>Pseudomonadati</taxon>
        <taxon>Pseudomonadota</taxon>
        <taxon>Betaproteobacteria</taxon>
        <taxon>Rhodocyclales</taxon>
        <taxon>Rhodocyclaceae</taxon>
        <taxon>Azospira</taxon>
    </lineage>
</organism>
<sequence>MARHHSLRERQRGAVALIVGLLSVLFLFGMMGIAIDLSYLYARKTELQNAADAAALSGAKDLNQTAAGVNNAVASAIATFGQNAANNLIHGEAITADNLRFGSCANADDHLPVRAPSCTFVDATTASASDSAAASLTFIEVDTGAASNKPVFFMPVIGGQDNASASGYAVAGRYLAQVTPIGICAVTTTRFDSYAHGELLEYGFRRGISYDLMSMGPLGANSIPYLVNPVDTDPATCDPYHSSANFTAPFVCMGSSAVGQGAGTVFAIGNTGLSNVIVSALNSRFGLYGGAGWGTNQCDPQSAPPDRNVKQFCYRTQGNKCDWQPNASWVPSGVSVHSDYGEDPDNAAAWNVANEQAYQPVQLNSTTKKPCYNASPGGTGSPGNAFVAASGCGSLSSGPNYGTLWAYGPAYRANLSAPDGTGAAYTAAEANAIGQMYNNSATAMRYFDTAVYPATSPYSQTSGPFFQAPPSALGVSGVANRRIINILIIDCDNVTGGGACGMQLPVLGIGRFFMTVMSDPTGSPKRIPAEFAGLANPVPLAEIKLYR</sequence>
<dbReference type="EMBL" id="CP064781">
    <property type="protein sequence ID" value="QRJ62919.1"/>
    <property type="molecule type" value="Genomic_DNA"/>
</dbReference>
<keyword evidence="1" id="KW-1133">Transmembrane helix</keyword>
<dbReference type="Pfam" id="PF13400">
    <property type="entry name" value="Tad"/>
    <property type="match status" value="1"/>
</dbReference>
<evidence type="ECO:0000259" key="2">
    <source>
        <dbReference type="Pfam" id="PF13400"/>
    </source>
</evidence>
<gene>
    <name evidence="3" type="ORF">IWH25_14305</name>
</gene>
<accession>A0A974SN54</accession>
<keyword evidence="4" id="KW-1185">Reference proteome</keyword>
<proteinExistence type="predicted"/>
<feature type="domain" description="Putative Flp pilus-assembly TadG-like N-terminal" evidence="2">
    <location>
        <begin position="13"/>
        <end position="60"/>
    </location>
</feature>
<dbReference type="AlphaFoldDB" id="A0A974SN54"/>
<dbReference type="InterPro" id="IPR028087">
    <property type="entry name" value="Tad_N"/>
</dbReference>
<protein>
    <recommendedName>
        <fullName evidence="2">Putative Flp pilus-assembly TadG-like N-terminal domain-containing protein</fullName>
    </recommendedName>
</protein>